<gene>
    <name evidence="2" type="ORF">G9H61_06560</name>
</gene>
<dbReference type="Gene3D" id="3.20.20.70">
    <property type="entry name" value="Aldolase class I"/>
    <property type="match status" value="1"/>
</dbReference>
<dbReference type="Gene3D" id="3.90.1210.10">
    <property type="entry name" value="Antifreeze-like/N-acetylneuraminic acid synthase C-terminal domain"/>
    <property type="match status" value="1"/>
</dbReference>
<dbReference type="Pfam" id="PF03102">
    <property type="entry name" value="NeuB"/>
    <property type="match status" value="1"/>
</dbReference>
<protein>
    <submittedName>
        <fullName evidence="2">NeuB family protein</fullName>
    </submittedName>
</protein>
<evidence type="ECO:0000259" key="1">
    <source>
        <dbReference type="PROSITE" id="PS50844"/>
    </source>
</evidence>
<dbReference type="SUPFAM" id="SSF51569">
    <property type="entry name" value="Aldolase"/>
    <property type="match status" value="1"/>
</dbReference>
<dbReference type="Proteomes" id="UP001321186">
    <property type="component" value="Unassembled WGS sequence"/>
</dbReference>
<dbReference type="InterPro" id="IPR051690">
    <property type="entry name" value="PseI-like"/>
</dbReference>
<sequence length="340" mass="38428">MENIQVRGGFEIGGDKAFIIADIGSNHRQDLALAKESIDAAAESGANAIKFQSIQLDELYHQPDQKTASFIRKLEFPEEWHFLLNEYCTKKGVLFFSSPTYMKSVDLLESIDVGLYKLASAQVGTFPQIVEKVAQLNKPTIFSTGIAGFQEIIKAVSIFEKYQNNKYIILHCNSIYPTPVEKVNLSMMDTYRSMFGQPVGFSDHTDGIHIACSAVALGAKVIEKHFTLNRQLDTPDCNSFASDPEEFAQLVKQIRDIEKAKIRTSNRISIQSEEKDFKDSITYRIFAKKEIKIGQSIVEEDLEYLRFNKGINCVDYHQVLGKTSTKNILKGEFIDYGDFK</sequence>
<dbReference type="CDD" id="cd11615">
    <property type="entry name" value="SAF_NeuB_like"/>
    <property type="match status" value="1"/>
</dbReference>
<feature type="domain" description="AFP-like" evidence="1">
    <location>
        <begin position="284"/>
        <end position="340"/>
    </location>
</feature>
<reference evidence="2 3" key="1">
    <citation type="submission" date="2020-03" db="EMBL/GenBank/DDBJ databases">
        <authorList>
            <person name="Pitt A."/>
            <person name="Hahn M.W."/>
        </authorList>
    </citation>
    <scope>NUCLEOTIDE SEQUENCE [LARGE SCALE GENOMIC DNA]</scope>
    <source>
        <strain evidence="2 3">5A-MARBSE</strain>
    </source>
</reference>
<dbReference type="InterPro" id="IPR006190">
    <property type="entry name" value="SAF_AFP_Neu5Ac"/>
</dbReference>
<accession>A0ABT4JFN7</accession>
<dbReference type="InterPro" id="IPR057736">
    <property type="entry name" value="SAF_PseI/NeuA/NeuB"/>
</dbReference>
<organism evidence="2 3">
    <name type="scientific">Aquirufa ecclesiirivi</name>
    <dbReference type="NCBI Taxonomy" id="2715124"/>
    <lineage>
        <taxon>Bacteria</taxon>
        <taxon>Pseudomonadati</taxon>
        <taxon>Bacteroidota</taxon>
        <taxon>Cytophagia</taxon>
        <taxon>Cytophagales</taxon>
        <taxon>Flectobacillaceae</taxon>
        <taxon>Aquirufa</taxon>
    </lineage>
</organism>
<dbReference type="EMBL" id="JAANOH010000002">
    <property type="protein sequence ID" value="MCZ2475099.1"/>
    <property type="molecule type" value="Genomic_DNA"/>
</dbReference>
<dbReference type="InterPro" id="IPR036732">
    <property type="entry name" value="AFP_Neu5c_C_sf"/>
</dbReference>
<dbReference type="InterPro" id="IPR013132">
    <property type="entry name" value="PseI/NeuA/B-like_N"/>
</dbReference>
<dbReference type="SUPFAM" id="SSF51269">
    <property type="entry name" value="AFP III-like domain"/>
    <property type="match status" value="1"/>
</dbReference>
<keyword evidence="3" id="KW-1185">Reference proteome</keyword>
<dbReference type="PROSITE" id="PS50844">
    <property type="entry name" value="AFP_LIKE"/>
    <property type="match status" value="1"/>
</dbReference>
<evidence type="ECO:0000313" key="2">
    <source>
        <dbReference type="EMBL" id="MCZ2475099.1"/>
    </source>
</evidence>
<dbReference type="RefSeq" id="WP_269009966.1">
    <property type="nucleotide sequence ID" value="NZ_JAANOH010000002.1"/>
</dbReference>
<proteinExistence type="predicted"/>
<dbReference type="PANTHER" id="PTHR42966">
    <property type="entry name" value="N-ACETYLNEURAMINATE SYNTHASE"/>
    <property type="match status" value="1"/>
</dbReference>
<dbReference type="InterPro" id="IPR013785">
    <property type="entry name" value="Aldolase_TIM"/>
</dbReference>
<dbReference type="PANTHER" id="PTHR42966:SF1">
    <property type="entry name" value="SIALIC ACID SYNTHASE"/>
    <property type="match status" value="1"/>
</dbReference>
<comment type="caution">
    <text evidence="2">The sequence shown here is derived from an EMBL/GenBank/DDBJ whole genome shotgun (WGS) entry which is preliminary data.</text>
</comment>
<evidence type="ECO:0000313" key="3">
    <source>
        <dbReference type="Proteomes" id="UP001321186"/>
    </source>
</evidence>
<name>A0ABT4JFN7_9BACT</name>